<dbReference type="Proteomes" id="UP000053890">
    <property type="component" value="Unassembled WGS sequence"/>
</dbReference>
<evidence type="ECO:0000313" key="3">
    <source>
        <dbReference type="Proteomes" id="UP000053890"/>
    </source>
</evidence>
<keyword evidence="1" id="KW-0472">Membrane</keyword>
<accession>A0A194SC51</accession>
<feature type="transmembrane region" description="Helical" evidence="1">
    <location>
        <begin position="111"/>
        <end position="132"/>
    </location>
</feature>
<dbReference type="OMA" id="LCKQTEH"/>
<keyword evidence="1" id="KW-1133">Transmembrane helix</keyword>
<sequence length="157" mass="16589">MPAFAGLQTLAYGAVCLYAGLRLCIAPGLLLAQLAPVTRLIEDKVGLKPHGAGDEASLALSGLALAALGYTYFMSVYTLDRKAQMNGTSQRLFLALASYVLCKQTEHGSSLIALFGLVNLASGLLMGFSVGWGDGNQVDLDIKARVEARRRAEAAKK</sequence>
<reference evidence="2 3" key="1">
    <citation type="journal article" date="2015" name="Front. Microbiol.">
        <title>Genome sequence of the plant growth promoting endophytic yeast Rhodotorula graminis WP1.</title>
        <authorList>
            <person name="Firrincieli A."/>
            <person name="Otillar R."/>
            <person name="Salamov A."/>
            <person name="Schmutz J."/>
            <person name="Khan Z."/>
            <person name="Redman R.S."/>
            <person name="Fleck N.D."/>
            <person name="Lindquist E."/>
            <person name="Grigoriev I.V."/>
            <person name="Doty S.L."/>
        </authorList>
    </citation>
    <scope>NUCLEOTIDE SEQUENCE [LARGE SCALE GENOMIC DNA]</scope>
    <source>
        <strain evidence="2 3">WP1</strain>
    </source>
</reference>
<protein>
    <submittedName>
        <fullName evidence="2">Uncharacterized protein</fullName>
    </submittedName>
</protein>
<evidence type="ECO:0000256" key="1">
    <source>
        <dbReference type="SAM" id="Phobius"/>
    </source>
</evidence>
<keyword evidence="3" id="KW-1185">Reference proteome</keyword>
<dbReference type="OrthoDB" id="2527629at2759"/>
<feature type="transmembrane region" description="Helical" evidence="1">
    <location>
        <begin position="56"/>
        <end position="79"/>
    </location>
</feature>
<dbReference type="GeneID" id="28975822"/>
<organism evidence="2 3">
    <name type="scientific">Rhodotorula graminis (strain WP1)</name>
    <dbReference type="NCBI Taxonomy" id="578459"/>
    <lineage>
        <taxon>Eukaryota</taxon>
        <taxon>Fungi</taxon>
        <taxon>Dikarya</taxon>
        <taxon>Basidiomycota</taxon>
        <taxon>Pucciniomycotina</taxon>
        <taxon>Microbotryomycetes</taxon>
        <taxon>Sporidiobolales</taxon>
        <taxon>Sporidiobolaceae</taxon>
        <taxon>Rhodotorula</taxon>
    </lineage>
</organism>
<dbReference type="EMBL" id="KQ474073">
    <property type="protein sequence ID" value="KPV78025.1"/>
    <property type="molecule type" value="Genomic_DNA"/>
</dbReference>
<keyword evidence="1" id="KW-0812">Transmembrane</keyword>
<evidence type="ECO:0000313" key="2">
    <source>
        <dbReference type="EMBL" id="KPV78025.1"/>
    </source>
</evidence>
<proteinExistence type="predicted"/>
<gene>
    <name evidence="2" type="ORF">RHOBADRAFT_50547</name>
</gene>
<name>A0A194SC51_RHOGW</name>
<dbReference type="AlphaFoldDB" id="A0A194SC51"/>
<dbReference type="RefSeq" id="XP_018274074.1">
    <property type="nucleotide sequence ID" value="XM_018415374.1"/>
</dbReference>